<keyword evidence="3" id="KW-1185">Reference proteome</keyword>
<gene>
    <name evidence="2" type="ORF">CQW44_32940</name>
</gene>
<evidence type="ECO:0000313" key="3">
    <source>
        <dbReference type="Proteomes" id="UP000276379"/>
    </source>
</evidence>
<dbReference type="SMART" id="SM00953">
    <property type="entry name" value="RES"/>
    <property type="match status" value="1"/>
</dbReference>
<dbReference type="EMBL" id="PDES01000017">
    <property type="protein sequence ID" value="RRQ79948.1"/>
    <property type="molecule type" value="Genomic_DNA"/>
</dbReference>
<accession>A0A426RXM2</accession>
<dbReference type="InterPro" id="IPR014914">
    <property type="entry name" value="RES_dom"/>
</dbReference>
<dbReference type="RefSeq" id="WP_125214930.1">
    <property type="nucleotide sequence ID" value="NZ_PDES01000017.1"/>
</dbReference>
<organism evidence="2 3">
    <name type="scientific">Streptomyces griseofuscus</name>
    <dbReference type="NCBI Taxonomy" id="146922"/>
    <lineage>
        <taxon>Bacteria</taxon>
        <taxon>Bacillati</taxon>
        <taxon>Actinomycetota</taxon>
        <taxon>Actinomycetes</taxon>
        <taxon>Kitasatosporales</taxon>
        <taxon>Streptomycetaceae</taxon>
        <taxon>Streptomyces</taxon>
    </lineage>
</organism>
<evidence type="ECO:0000313" key="2">
    <source>
        <dbReference type="EMBL" id="RRQ79948.1"/>
    </source>
</evidence>
<feature type="domain" description="RES" evidence="1">
    <location>
        <begin position="41"/>
        <end position="187"/>
    </location>
</feature>
<comment type="caution">
    <text evidence="2">The sequence shown here is derived from an EMBL/GenBank/DDBJ whole genome shotgun (WGS) entry which is preliminary data.</text>
</comment>
<dbReference type="Proteomes" id="UP000276379">
    <property type="component" value="Unassembled WGS sequence"/>
</dbReference>
<protein>
    <recommendedName>
        <fullName evidence="1">RES domain-containing protein</fullName>
    </recommendedName>
</protein>
<evidence type="ECO:0000259" key="1">
    <source>
        <dbReference type="SMART" id="SM00953"/>
    </source>
</evidence>
<dbReference type="Pfam" id="PF08808">
    <property type="entry name" value="RES"/>
    <property type="match status" value="1"/>
</dbReference>
<name>A0A426RXM2_9ACTN</name>
<dbReference type="AlphaFoldDB" id="A0A426RXM2"/>
<proteinExistence type="predicted"/>
<reference evidence="2 3" key="1">
    <citation type="submission" date="2017-10" db="EMBL/GenBank/DDBJ databases">
        <title>Draft genome of actinobacteria isolated from guarana (Paullinia cupana (Mart.) Ducke.</title>
        <authorList>
            <person name="Siqueira K.A."/>
            <person name="Liotti R.G."/>
            <person name="Mendes T.A."/>
            <person name="Soares M.A."/>
        </authorList>
    </citation>
    <scope>NUCLEOTIDE SEQUENCE [LARGE SCALE GENOMIC DNA]</scope>
    <source>
        <strain evidence="2 3">199</strain>
    </source>
</reference>
<sequence length="217" mass="24461">MVGQLPPQDVVMTPVVTVVRAGTVVWRCHEEQYAPAEFNPSVAHEFFKGSRFDPTEKDPYPYLYAALDPVTALSEVLLRSVEFSDGSGVRQIPWAQASRYVLSAVRTTADLTLVDLTTAEGLAAVWQDGWLIDTDDYAGTRYWVRVIRERDSAVQGLWWTSKRCRPRPALQLFQDRCPAAPLDPRPQDRLRLASKQDARKVNKLLAPLHAVISAREE</sequence>